<feature type="compositionally biased region" description="Basic and acidic residues" evidence="13">
    <location>
        <begin position="905"/>
        <end position="917"/>
    </location>
</feature>
<dbReference type="FunFam" id="3.40.50.2300:FF:000081">
    <property type="entry name" value="Glutamate receptor"/>
    <property type="match status" value="2"/>
</dbReference>
<dbReference type="SUPFAM" id="SSF53822">
    <property type="entry name" value="Periplasmic binding protein-like I"/>
    <property type="match status" value="2"/>
</dbReference>
<evidence type="ECO:0000256" key="14">
    <source>
        <dbReference type="SAM" id="Phobius"/>
    </source>
</evidence>
<name>A0A5N6QVB6_9ROSI</name>
<dbReference type="GO" id="GO:0016020">
    <property type="term" value="C:membrane"/>
    <property type="evidence" value="ECO:0007669"/>
    <property type="project" value="UniProtKB-SubCell"/>
</dbReference>
<dbReference type="GO" id="GO:0015276">
    <property type="term" value="F:ligand-gated monoatomic ion channel activity"/>
    <property type="evidence" value="ECO:0007669"/>
    <property type="project" value="InterPro"/>
</dbReference>
<keyword evidence="9" id="KW-0675">Receptor</keyword>
<feature type="transmembrane region" description="Helical" evidence="14">
    <location>
        <begin position="593"/>
        <end position="613"/>
    </location>
</feature>
<dbReference type="SMART" id="SM00079">
    <property type="entry name" value="PBPe"/>
    <property type="match status" value="2"/>
</dbReference>
<dbReference type="SUPFAM" id="SSF53850">
    <property type="entry name" value="Periplasmic binding protein-like II"/>
    <property type="match status" value="2"/>
</dbReference>
<feature type="transmembrane region" description="Helical" evidence="14">
    <location>
        <begin position="652"/>
        <end position="671"/>
    </location>
</feature>
<accession>A0A5N6QVB6</accession>
<keyword evidence="7" id="KW-0406">Ion transport</keyword>
<dbReference type="OrthoDB" id="5984008at2759"/>
<feature type="domain" description="Ionotropic glutamate receptor C-terminal" evidence="16">
    <location>
        <begin position="474"/>
        <end position="815"/>
    </location>
</feature>
<gene>
    <name evidence="17" type="ORF">FH972_007093</name>
</gene>
<dbReference type="PANTHER" id="PTHR18966">
    <property type="entry name" value="IONOTROPIC GLUTAMATE RECEPTOR"/>
    <property type="match status" value="1"/>
</dbReference>
<dbReference type="InterPro" id="IPR028082">
    <property type="entry name" value="Peripla_BP_I"/>
</dbReference>
<dbReference type="FunFam" id="3.40.190.10:FF:000054">
    <property type="entry name" value="Glutamate receptor"/>
    <property type="match status" value="2"/>
</dbReference>
<evidence type="ECO:0000256" key="11">
    <source>
        <dbReference type="ARBA" id="ARBA00023286"/>
    </source>
</evidence>
<keyword evidence="12" id="KW-0407">Ion channel</keyword>
<evidence type="ECO:0000256" key="12">
    <source>
        <dbReference type="ARBA" id="ARBA00023303"/>
    </source>
</evidence>
<evidence type="ECO:0000256" key="2">
    <source>
        <dbReference type="ARBA" id="ARBA00008685"/>
    </source>
</evidence>
<dbReference type="PRINTS" id="PR01176">
    <property type="entry name" value="GABABRECEPTR"/>
</dbReference>
<dbReference type="EMBL" id="CM017322">
    <property type="protein sequence ID" value="KAE8010756.1"/>
    <property type="molecule type" value="Genomic_DNA"/>
</dbReference>
<evidence type="ECO:0000256" key="7">
    <source>
        <dbReference type="ARBA" id="ARBA00023065"/>
    </source>
</evidence>
<organism evidence="17 18">
    <name type="scientific">Carpinus fangiana</name>
    <dbReference type="NCBI Taxonomy" id="176857"/>
    <lineage>
        <taxon>Eukaryota</taxon>
        <taxon>Viridiplantae</taxon>
        <taxon>Streptophyta</taxon>
        <taxon>Embryophyta</taxon>
        <taxon>Tracheophyta</taxon>
        <taxon>Spermatophyta</taxon>
        <taxon>Magnoliopsida</taxon>
        <taxon>eudicotyledons</taxon>
        <taxon>Gunneridae</taxon>
        <taxon>Pentapetalae</taxon>
        <taxon>rosids</taxon>
        <taxon>fabids</taxon>
        <taxon>Fagales</taxon>
        <taxon>Betulaceae</taxon>
        <taxon>Carpinus</taxon>
    </lineage>
</organism>
<dbReference type="Pfam" id="PF00060">
    <property type="entry name" value="Lig_chan"/>
    <property type="match status" value="2"/>
</dbReference>
<feature type="region of interest" description="Disordered" evidence="13">
    <location>
        <begin position="894"/>
        <end position="917"/>
    </location>
</feature>
<feature type="transmembrane region" description="Helical" evidence="14">
    <location>
        <begin position="1526"/>
        <end position="1545"/>
    </location>
</feature>
<feature type="transmembrane region" description="Helical" evidence="14">
    <location>
        <begin position="835"/>
        <end position="855"/>
    </location>
</feature>
<dbReference type="InterPro" id="IPR015683">
    <property type="entry name" value="Ionotropic_Glu_rcpt"/>
</dbReference>
<dbReference type="CDD" id="cd19990">
    <property type="entry name" value="PBP1_GABAb_receptor_plant"/>
    <property type="match status" value="2"/>
</dbReference>
<keyword evidence="4 14" id="KW-0812">Transmembrane</keyword>
<keyword evidence="18" id="KW-1185">Reference proteome</keyword>
<dbReference type="FunFam" id="3.40.190.10:FF:000175">
    <property type="entry name" value="Glutamate receptor"/>
    <property type="match status" value="2"/>
</dbReference>
<evidence type="ECO:0000256" key="9">
    <source>
        <dbReference type="ARBA" id="ARBA00023170"/>
    </source>
</evidence>
<dbReference type="InterPro" id="IPR000337">
    <property type="entry name" value="GPCR_3"/>
</dbReference>
<evidence type="ECO:0000256" key="8">
    <source>
        <dbReference type="ARBA" id="ARBA00023136"/>
    </source>
</evidence>
<evidence type="ECO:0000256" key="10">
    <source>
        <dbReference type="ARBA" id="ARBA00023180"/>
    </source>
</evidence>
<dbReference type="InterPro" id="IPR001320">
    <property type="entry name" value="Iontro_rcpt_C"/>
</dbReference>
<evidence type="ECO:0000313" key="17">
    <source>
        <dbReference type="EMBL" id="KAE8010756.1"/>
    </source>
</evidence>
<keyword evidence="8 14" id="KW-0472">Membrane</keyword>
<protein>
    <recommendedName>
        <fullName evidence="16">Ionotropic glutamate receptor C-terminal domain-containing protein</fullName>
    </recommendedName>
</protein>
<feature type="transmembrane region" description="Helical" evidence="14">
    <location>
        <begin position="1583"/>
        <end position="1603"/>
    </location>
</feature>
<feature type="domain" description="Ionotropic glutamate receptor C-terminal" evidence="16">
    <location>
        <begin position="1406"/>
        <end position="1747"/>
    </location>
</feature>
<dbReference type="FunFam" id="1.10.287.70:FF:000037">
    <property type="entry name" value="Glutamate receptor"/>
    <property type="match status" value="2"/>
</dbReference>
<dbReference type="InterPro" id="IPR044440">
    <property type="entry name" value="GABAb_receptor_plant_PBP1"/>
</dbReference>
<dbReference type="InterPro" id="IPR019594">
    <property type="entry name" value="Glu/Gly-bd"/>
</dbReference>
<keyword evidence="6 14" id="KW-1133">Transmembrane helix</keyword>
<evidence type="ECO:0000256" key="1">
    <source>
        <dbReference type="ARBA" id="ARBA00004141"/>
    </source>
</evidence>
<evidence type="ECO:0000256" key="3">
    <source>
        <dbReference type="ARBA" id="ARBA00022448"/>
    </source>
</evidence>
<dbReference type="GO" id="GO:0004930">
    <property type="term" value="F:G protein-coupled receptor activity"/>
    <property type="evidence" value="ECO:0007669"/>
    <property type="project" value="InterPro"/>
</dbReference>
<dbReference type="GO" id="GO:1901701">
    <property type="term" value="P:cellular response to oxygen-containing compound"/>
    <property type="evidence" value="ECO:0007669"/>
    <property type="project" value="UniProtKB-ARBA"/>
</dbReference>
<dbReference type="Pfam" id="PF10613">
    <property type="entry name" value="Lig_chan-Glu_bd"/>
    <property type="match status" value="2"/>
</dbReference>
<keyword evidence="10" id="KW-0325">Glycoprotein</keyword>
<feature type="signal peptide" evidence="15">
    <location>
        <begin position="1"/>
        <end position="19"/>
    </location>
</feature>
<dbReference type="Gene3D" id="3.40.50.2300">
    <property type="match status" value="4"/>
</dbReference>
<reference evidence="17 18" key="1">
    <citation type="submission" date="2019-06" db="EMBL/GenBank/DDBJ databases">
        <title>A chromosomal-level reference genome of Carpinus fangiana (Coryloideae, Betulaceae).</title>
        <authorList>
            <person name="Yang X."/>
            <person name="Wang Z."/>
            <person name="Zhang L."/>
            <person name="Hao G."/>
            <person name="Liu J."/>
            <person name="Yang Y."/>
        </authorList>
    </citation>
    <scope>NUCLEOTIDE SEQUENCE [LARGE SCALE GENOMIC DNA]</scope>
    <source>
        <strain evidence="17">Cfa_2016G</strain>
        <tissue evidence="17">Leaf</tissue>
    </source>
</reference>
<dbReference type="CDD" id="cd13686">
    <property type="entry name" value="GluR_Plant"/>
    <property type="match status" value="2"/>
</dbReference>
<evidence type="ECO:0000256" key="6">
    <source>
        <dbReference type="ARBA" id="ARBA00022989"/>
    </source>
</evidence>
<evidence type="ECO:0000259" key="16">
    <source>
        <dbReference type="SMART" id="SM00079"/>
    </source>
</evidence>
<keyword evidence="5 15" id="KW-0732">Signal</keyword>
<dbReference type="Gene3D" id="1.10.287.70">
    <property type="match status" value="2"/>
</dbReference>
<keyword evidence="3" id="KW-0813">Transport</keyword>
<evidence type="ECO:0000256" key="15">
    <source>
        <dbReference type="SAM" id="SignalP"/>
    </source>
</evidence>
<dbReference type="InterPro" id="IPR001828">
    <property type="entry name" value="ANF_lig-bd_rcpt"/>
</dbReference>
<evidence type="ECO:0000313" key="18">
    <source>
        <dbReference type="Proteomes" id="UP000327013"/>
    </source>
</evidence>
<dbReference type="GO" id="GO:0009611">
    <property type="term" value="P:response to wounding"/>
    <property type="evidence" value="ECO:0007669"/>
    <property type="project" value="UniProtKB-ARBA"/>
</dbReference>
<evidence type="ECO:0000256" key="13">
    <source>
        <dbReference type="SAM" id="MobiDB-lite"/>
    </source>
</evidence>
<proteinExistence type="inferred from homology"/>
<dbReference type="PRINTS" id="PR00248">
    <property type="entry name" value="GPCRMGR"/>
</dbReference>
<comment type="subcellular location">
    <subcellularLocation>
        <location evidence="1">Membrane</location>
        <topology evidence="1">Multi-pass membrane protein</topology>
    </subcellularLocation>
</comment>
<sequence>MHMFWLLVMIFYNGHFISTAGTGANSTRPDVVNIGAILSFNSSIGKVAKVAIQAAVDDVNSSPLVLNGTKQKITMQDTKLSSGFLGIVEALRFMENDTVAIIGPQHSVMAHVISHIANELQVPLLSFAATDPTLNSLQFPYFVRTTQSDLFQMAAIAEIVGYYEWRDVIAIYIDDDHGRNGVAALGDKLAEKRCKISYKAPMSPKAVVDRDDISSTLFKVAMMESRVIILHIYSTWGQEVVDLAHKNGMMGNGYVWIATDWLSTVLDTEPSFPPTAMDSIQGVLTLRMYTPESKLKSKFLSRWSNLIATKTNGSIFKPNTYGLYAYDTVWLLAHALDAFLNQRANNISFSNDSSLIEFHGGNLHFDAMSIFNGGNALRANILQVNMSGLSGPMGFNSDWDLNAPAYEVINVIGTGVRTIGYWSNSSGLSLAPPRKLNTQLNKSSNQQLYSVIWPGQITQKPRGWVFSSNGKLMRVGVPNRISYREFVSQIEGSDNYIGYCIDVFNAAKDQLPYPVPYKFIPFGNGHSNPITSDLLGRITVGELDAVVGDITITTNRTKMVDFTQPYIESGLVVVAPVWKLNSNAWAFLRPFTPMMWCVTGISFLVVGVVVWILERRTNDDFRGPPRKQFVTILWFSFSTLFFSYREKIVSTLGRLALIIWLFVVLIVNSSYTASLTSILTVEQLSSPVKGIESLTTSNDPIGYQRGSFAENYLTNELNIHRNRLVPLDSPKDFERALKDGPSKGGVAAVVDERAYMELFLSTRCEFGIVGQEFTKMGWGFAFPRDSPLAIDMSTAILKLSENGGLQRLHDKWLTRSACSSEGAKQDVDCLHLTSFWGLFLLCGFVCFLALIFYFIKMVRQYTRHSSDDTSQSSRVRIESFLTFVKENEEDVIQVKEGGKSGSKKTQRERGSSGRVHEDEAQKEFELFGLFAEQSSMHMFWLLVLIFYNGHFICTATDASSTRPDVVNIGAILAFNSSIGKVAKVAIEAALDDVNSDPEVLNGTKLNITMQDTKLSSGFLGIVEALRFMEDDTVAIIGPQHSVMAHVISHIANELQVPLLSFAATDPTLNALQFPFFVRTTQSDLFQMSAVAEIIGYYEWRDVIAIYIDDDHGRNGIAALGDKLAEKRCKISYKAPMSPKVDRNDISDTLFKVAMMESRVIILHIYSAWGLDVVDVAHKNGMMGNGYVWIATDWLSTILDTEPSLPPAAMDNIQGILTLRMHTPDSLSKRKFLSKWSNLTATKANGSLFRLNTYGLYAYDTVWLLARALDTFLNQKGNITFSNDSSLTEFQGGNLRFDSMSIFNGGKVLLSNILHVNMSGLSGPMSFTSDGELNGPAYEVINVIGTGVRSIGYWSNSSGLSLVPPEKFNAQEVNNSSNQQLYGVIWPGQTTQKPRGWVFSSNGKPLRVGVPNRISYREFVSHAEGSDNYVGYCIDVFNAAKEQLPYAVPYKFIPFGDGHTNPVTVDLLHRITTGEFDAVVGDITITTSRTKMVDFTQPYIESGLVVVAPVWKLNSSAWAFLRPFTPMMWCVTGISFIVVGVVVWILERRTNDDFRGPPRKQCVTILWFSFSTLFFSYREKIVSTLGRLVLIIWLFVVLILNSSYTASLTSILTVEQLSSPVKGIESLTTSNDPIGFPRGSFAENYLTNELNINRNRLVPLGSPNDYERALKDGPSKGGVAAIVDERAYMELFLSTRCEFGIVGQEFTKMGWGFAFPRDSPLAIDMSTAILRLSETGDLQKLHDKWLTRSACSSEGAKQDVDRLQLTSFWGLFLLCGSACLLSLLFYLIKMVRQYTRHSSNTSQSTRIKSFLTFVKEKEEDVIKVEEEGKMGYPMRRLREKVSNGRVHEDEPRNGTWNVTVATNYEA</sequence>
<keyword evidence="11" id="KW-1071">Ligand-gated ion channel</keyword>
<dbReference type="Proteomes" id="UP000327013">
    <property type="component" value="Chromosome 2"/>
</dbReference>
<comment type="similarity">
    <text evidence="2">Belongs to the glutamate-gated ion channel (TC 1.A.10.1) family.</text>
</comment>
<dbReference type="Gene3D" id="3.40.190.10">
    <property type="entry name" value="Periplasmic binding protein-like II"/>
    <property type="match status" value="4"/>
</dbReference>
<feature type="chain" id="PRO_5024460585" description="Ionotropic glutamate receptor C-terminal domain-containing protein" evidence="15">
    <location>
        <begin position="20"/>
        <end position="1865"/>
    </location>
</feature>
<evidence type="ECO:0000256" key="4">
    <source>
        <dbReference type="ARBA" id="ARBA00022692"/>
    </source>
</evidence>
<feature type="transmembrane region" description="Helical" evidence="14">
    <location>
        <begin position="1767"/>
        <end position="1787"/>
    </location>
</feature>
<evidence type="ECO:0000256" key="5">
    <source>
        <dbReference type="ARBA" id="ARBA00022729"/>
    </source>
</evidence>
<dbReference type="Pfam" id="PF01094">
    <property type="entry name" value="ANF_receptor"/>
    <property type="match status" value="2"/>
</dbReference>